<name>A0A409XD67_PSICY</name>
<dbReference type="EMBL" id="NHYD01002036">
    <property type="protein sequence ID" value="PPQ88749.1"/>
    <property type="molecule type" value="Genomic_DNA"/>
</dbReference>
<dbReference type="InParanoid" id="A0A409XD67"/>
<evidence type="ECO:0000313" key="2">
    <source>
        <dbReference type="Proteomes" id="UP000283269"/>
    </source>
</evidence>
<organism evidence="1 2">
    <name type="scientific">Psilocybe cyanescens</name>
    <dbReference type="NCBI Taxonomy" id="93625"/>
    <lineage>
        <taxon>Eukaryota</taxon>
        <taxon>Fungi</taxon>
        <taxon>Dikarya</taxon>
        <taxon>Basidiomycota</taxon>
        <taxon>Agaricomycotina</taxon>
        <taxon>Agaricomycetes</taxon>
        <taxon>Agaricomycetidae</taxon>
        <taxon>Agaricales</taxon>
        <taxon>Agaricineae</taxon>
        <taxon>Strophariaceae</taxon>
        <taxon>Psilocybe</taxon>
    </lineage>
</organism>
<accession>A0A409XD67</accession>
<dbReference type="AlphaFoldDB" id="A0A409XD67"/>
<gene>
    <name evidence="1" type="ORF">CVT25_008595</name>
</gene>
<protein>
    <submittedName>
        <fullName evidence="1">Uncharacterized protein</fullName>
    </submittedName>
</protein>
<reference evidence="1 2" key="1">
    <citation type="journal article" date="2018" name="Evol. Lett.">
        <title>Horizontal gene cluster transfer increased hallucinogenic mushroom diversity.</title>
        <authorList>
            <person name="Reynolds H.T."/>
            <person name="Vijayakumar V."/>
            <person name="Gluck-Thaler E."/>
            <person name="Korotkin H.B."/>
            <person name="Matheny P.B."/>
            <person name="Slot J.C."/>
        </authorList>
    </citation>
    <scope>NUCLEOTIDE SEQUENCE [LARGE SCALE GENOMIC DNA]</scope>
    <source>
        <strain evidence="1 2">2631</strain>
    </source>
</reference>
<keyword evidence="2" id="KW-1185">Reference proteome</keyword>
<comment type="caution">
    <text evidence="1">The sequence shown here is derived from an EMBL/GenBank/DDBJ whole genome shotgun (WGS) entry which is preliminary data.</text>
</comment>
<sequence length="105" mass="11276">MEKETQKCLRGGPQVPLLGPTVPQLFGAHLLSVSFWVECWLCQCNWAMVISAIIAATDHLVVFGLVLTGKPAGLRVGLSTGMGAGIAQDTQGLPVPFPMHQKYMN</sequence>
<proteinExistence type="predicted"/>
<dbReference type="Proteomes" id="UP000283269">
    <property type="component" value="Unassembled WGS sequence"/>
</dbReference>
<evidence type="ECO:0000313" key="1">
    <source>
        <dbReference type="EMBL" id="PPQ88749.1"/>
    </source>
</evidence>